<dbReference type="OrthoDB" id="200954at2759"/>
<evidence type="ECO:0000256" key="6">
    <source>
        <dbReference type="SAM" id="MobiDB-lite"/>
    </source>
</evidence>
<evidence type="ECO:0000256" key="2">
    <source>
        <dbReference type="ARBA" id="ARBA00006939"/>
    </source>
</evidence>
<protein>
    <recommendedName>
        <fullName evidence="11">Zinc transporter foi</fullName>
    </recommendedName>
</protein>
<feature type="transmembrane region" description="Helical" evidence="7">
    <location>
        <begin position="562"/>
        <end position="586"/>
    </location>
</feature>
<dbReference type="GO" id="GO:0140410">
    <property type="term" value="F:monoatomic cation:bicarbonate symporter activity"/>
    <property type="evidence" value="ECO:0007669"/>
    <property type="project" value="TreeGrafter"/>
</dbReference>
<dbReference type="GO" id="GO:0071578">
    <property type="term" value="P:zinc ion import across plasma membrane"/>
    <property type="evidence" value="ECO:0007669"/>
    <property type="project" value="TreeGrafter"/>
</dbReference>
<feature type="chain" id="PRO_5040355593" description="Zinc transporter foi" evidence="8">
    <location>
        <begin position="17"/>
        <end position="598"/>
    </location>
</feature>
<feature type="signal peptide" evidence="8">
    <location>
        <begin position="1"/>
        <end position="16"/>
    </location>
</feature>
<feature type="transmembrane region" description="Helical" evidence="7">
    <location>
        <begin position="211"/>
        <end position="232"/>
    </location>
</feature>
<dbReference type="InterPro" id="IPR050799">
    <property type="entry name" value="ZIP_Transporter"/>
</dbReference>
<evidence type="ECO:0000256" key="4">
    <source>
        <dbReference type="ARBA" id="ARBA00022989"/>
    </source>
</evidence>
<dbReference type="GO" id="GO:0030003">
    <property type="term" value="P:intracellular monoatomic cation homeostasis"/>
    <property type="evidence" value="ECO:0007669"/>
    <property type="project" value="TreeGrafter"/>
</dbReference>
<dbReference type="Pfam" id="PF02535">
    <property type="entry name" value="Zip"/>
    <property type="match status" value="1"/>
</dbReference>
<evidence type="ECO:0000256" key="5">
    <source>
        <dbReference type="ARBA" id="ARBA00023136"/>
    </source>
</evidence>
<evidence type="ECO:0000313" key="10">
    <source>
        <dbReference type="Proteomes" id="UP001152799"/>
    </source>
</evidence>
<dbReference type="PANTHER" id="PTHR12191">
    <property type="entry name" value="SOLUTE CARRIER FAMILY 39"/>
    <property type="match status" value="1"/>
</dbReference>
<dbReference type="AlphaFoldDB" id="A0A9N9QAF1"/>
<keyword evidence="10" id="KW-1185">Reference proteome</keyword>
<comment type="subcellular location">
    <subcellularLocation>
        <location evidence="1">Membrane</location>
        <topology evidence="1">Multi-pass membrane protein</topology>
    </subcellularLocation>
</comment>
<reference evidence="9" key="1">
    <citation type="submission" date="2022-01" db="EMBL/GenBank/DDBJ databases">
        <authorList>
            <person name="King R."/>
        </authorList>
    </citation>
    <scope>NUCLEOTIDE SEQUENCE</scope>
</reference>
<dbReference type="InterPro" id="IPR003689">
    <property type="entry name" value="ZIP"/>
</dbReference>
<feature type="transmembrane region" description="Helical" evidence="7">
    <location>
        <begin position="292"/>
        <end position="312"/>
    </location>
</feature>
<feature type="transmembrane region" description="Helical" evidence="7">
    <location>
        <begin position="529"/>
        <end position="550"/>
    </location>
</feature>
<evidence type="ECO:0000256" key="3">
    <source>
        <dbReference type="ARBA" id="ARBA00022692"/>
    </source>
</evidence>
<feature type="region of interest" description="Disordered" evidence="6">
    <location>
        <begin position="63"/>
        <end position="83"/>
    </location>
</feature>
<dbReference type="EMBL" id="OU892287">
    <property type="protein sequence ID" value="CAG9762265.1"/>
    <property type="molecule type" value="Genomic_DNA"/>
</dbReference>
<proteinExistence type="inferred from homology"/>
<organism evidence="9 10">
    <name type="scientific">Ceutorhynchus assimilis</name>
    <name type="common">cabbage seed weevil</name>
    <dbReference type="NCBI Taxonomy" id="467358"/>
    <lineage>
        <taxon>Eukaryota</taxon>
        <taxon>Metazoa</taxon>
        <taxon>Ecdysozoa</taxon>
        <taxon>Arthropoda</taxon>
        <taxon>Hexapoda</taxon>
        <taxon>Insecta</taxon>
        <taxon>Pterygota</taxon>
        <taxon>Neoptera</taxon>
        <taxon>Endopterygota</taxon>
        <taxon>Coleoptera</taxon>
        <taxon>Polyphaga</taxon>
        <taxon>Cucujiformia</taxon>
        <taxon>Curculionidae</taxon>
        <taxon>Ceutorhynchinae</taxon>
        <taxon>Ceutorhynchus</taxon>
    </lineage>
</organism>
<evidence type="ECO:0000313" key="9">
    <source>
        <dbReference type="EMBL" id="CAG9762265.1"/>
    </source>
</evidence>
<sequence length="598" mass="66636">MAHHLLSVSIFCFICATHSPCASHAAIGHLEQHRHDGYKDPNIPIPDNNPNLNLRKKLPEYSISDGSHNADPNDRITKRSSDSENVGIDNDFLRKIFLKFGDGDKMTMEGLGELLRRLDVLHIVSEKLHLHQDEHFDFKKEAGEIEQNETCFTKESINIFHQKVNKDSLNHTSFAEVCPLMVYSLLVEPCPNKKDTFDVSTPTSDIDSSKWIYSILAVLIISVCGVGALIIIPLMQKRFYKPLIQFLVALAVGTLAGDALLHLLPHAMAGNGHQHEDHSGEDPHQQNTFKGLVAMMGLTFFFVMERLILVAVKWRKKKQKHKTVPHAHVKIFDDQGERRNSTQCMDKYNTSPYCYKDIMTENSKSEIQMKNSISPATDKLETNQNMPDGDSISTPCIEAKMLPRDHEDFTVIVREHANVHHGHSHKHGHVHAAPQNYSSVAWMVIMGDGLHNFTDGMAIGAAFASGLAGGFSTTVAVFCHELPHELGDFAMLLKAGMSIKQALFYNLLSSGLCILGNLVGLYLGNTETANQWVFAAAAGTFIYIALVDMIPELSSAHDEEDNLIQCFLHLSGLLIGVGIMTVIALYEHDLKHLFHDPE</sequence>
<feature type="transmembrane region" description="Helical" evidence="7">
    <location>
        <begin position="503"/>
        <end position="523"/>
    </location>
</feature>
<evidence type="ECO:0000256" key="1">
    <source>
        <dbReference type="ARBA" id="ARBA00004141"/>
    </source>
</evidence>
<dbReference type="Proteomes" id="UP001152799">
    <property type="component" value="Chromosome 11"/>
</dbReference>
<dbReference type="GO" id="GO:0005385">
    <property type="term" value="F:zinc ion transmembrane transporter activity"/>
    <property type="evidence" value="ECO:0007669"/>
    <property type="project" value="TreeGrafter"/>
</dbReference>
<keyword evidence="3 7" id="KW-0812">Transmembrane</keyword>
<evidence type="ECO:0000256" key="8">
    <source>
        <dbReference type="SAM" id="SignalP"/>
    </source>
</evidence>
<gene>
    <name evidence="9" type="ORF">CEUTPL_LOCUS2949</name>
</gene>
<evidence type="ECO:0000256" key="7">
    <source>
        <dbReference type="SAM" id="Phobius"/>
    </source>
</evidence>
<feature type="transmembrane region" description="Helical" evidence="7">
    <location>
        <begin position="244"/>
        <end position="264"/>
    </location>
</feature>
<dbReference type="GO" id="GO:0005886">
    <property type="term" value="C:plasma membrane"/>
    <property type="evidence" value="ECO:0007669"/>
    <property type="project" value="TreeGrafter"/>
</dbReference>
<keyword evidence="4 7" id="KW-1133">Transmembrane helix</keyword>
<evidence type="ECO:0008006" key="11">
    <source>
        <dbReference type="Google" id="ProtNLM"/>
    </source>
</evidence>
<dbReference type="PANTHER" id="PTHR12191:SF37">
    <property type="entry name" value="ZINC TRANSPORTER FOI"/>
    <property type="match status" value="1"/>
</dbReference>
<keyword evidence="5 7" id="KW-0472">Membrane</keyword>
<name>A0A9N9QAF1_9CUCU</name>
<comment type="similarity">
    <text evidence="2">Belongs to the ZIP transporter (TC 2.A.5) family.</text>
</comment>
<accession>A0A9N9QAF1</accession>
<feature type="compositionally biased region" description="Basic and acidic residues" evidence="6">
    <location>
        <begin position="71"/>
        <end position="82"/>
    </location>
</feature>
<keyword evidence="8" id="KW-0732">Signal</keyword>